<evidence type="ECO:0000313" key="1">
    <source>
        <dbReference type="EMBL" id="KAH7949222.1"/>
    </source>
</evidence>
<accession>A0ACB8CQC5</accession>
<proteinExistence type="predicted"/>
<dbReference type="EMBL" id="CM023474">
    <property type="protein sequence ID" value="KAH7949222.1"/>
    <property type="molecule type" value="Genomic_DNA"/>
</dbReference>
<dbReference type="Proteomes" id="UP000821865">
    <property type="component" value="Chromosome 5"/>
</dbReference>
<comment type="caution">
    <text evidence="1">The sequence shown here is derived from an EMBL/GenBank/DDBJ whole genome shotgun (WGS) entry which is preliminary data.</text>
</comment>
<organism evidence="1 2">
    <name type="scientific">Dermacentor silvarum</name>
    <name type="common">Tick</name>
    <dbReference type="NCBI Taxonomy" id="543639"/>
    <lineage>
        <taxon>Eukaryota</taxon>
        <taxon>Metazoa</taxon>
        <taxon>Ecdysozoa</taxon>
        <taxon>Arthropoda</taxon>
        <taxon>Chelicerata</taxon>
        <taxon>Arachnida</taxon>
        <taxon>Acari</taxon>
        <taxon>Parasitiformes</taxon>
        <taxon>Ixodida</taxon>
        <taxon>Ixodoidea</taxon>
        <taxon>Ixodidae</taxon>
        <taxon>Rhipicephalinae</taxon>
        <taxon>Dermacentor</taxon>
    </lineage>
</organism>
<sequence length="458" mass="51506">MGRPHRGTSKKSTTDDEPMVQCGSCDSWFYLEDSPFTSIEEAHGKSFTCKFCTKISTLHALIAHQERKMSAESNLDIEALRTQWKKSEMEGKAEIQRLQQTLNAERELRERLSEEVSALQTKIEEICKREGTSLVQKCQTPEDIKENKTTPERQDPPPSQTRGSSTQNEDHEKAKQTEETETSAGPWIKVGKKNGKKQREHNQITRPHNQRAKSQSGEQHSNNPPQLRYQTVVLGDSNAHRLKKHLYKKINDQRLRITTKSGATTNETLLRAEGEIARADASNIKLQLVIHVGTVEALSDTGVERSVEQLTEKLLSWNEKAPQHHYVISAIPELKSRGPQAETACRKWNQEIKNLCASLGPRIEFLTTGDDLNQDSFNDIHYTEATGNYPPHHSNSEPWLRLVTDAGHAKCATLCRLQLIATDEAATRLDGTRGTRPPDPGMASGSDCADFGDVRDDW</sequence>
<reference evidence="1" key="1">
    <citation type="submission" date="2020-05" db="EMBL/GenBank/DDBJ databases">
        <title>Large-scale comparative analyses of tick genomes elucidate their genetic diversity and vector capacities.</title>
        <authorList>
            <person name="Jia N."/>
            <person name="Wang J."/>
            <person name="Shi W."/>
            <person name="Du L."/>
            <person name="Sun Y."/>
            <person name="Zhan W."/>
            <person name="Jiang J."/>
            <person name="Wang Q."/>
            <person name="Zhang B."/>
            <person name="Ji P."/>
            <person name="Sakyi L.B."/>
            <person name="Cui X."/>
            <person name="Yuan T."/>
            <person name="Jiang B."/>
            <person name="Yang W."/>
            <person name="Lam T.T.-Y."/>
            <person name="Chang Q."/>
            <person name="Ding S."/>
            <person name="Wang X."/>
            <person name="Zhu J."/>
            <person name="Ruan X."/>
            <person name="Zhao L."/>
            <person name="Wei J."/>
            <person name="Que T."/>
            <person name="Du C."/>
            <person name="Cheng J."/>
            <person name="Dai P."/>
            <person name="Han X."/>
            <person name="Huang E."/>
            <person name="Gao Y."/>
            <person name="Liu J."/>
            <person name="Shao H."/>
            <person name="Ye R."/>
            <person name="Li L."/>
            <person name="Wei W."/>
            <person name="Wang X."/>
            <person name="Wang C."/>
            <person name="Yang T."/>
            <person name="Huo Q."/>
            <person name="Li W."/>
            <person name="Guo W."/>
            <person name="Chen H."/>
            <person name="Zhou L."/>
            <person name="Ni X."/>
            <person name="Tian J."/>
            <person name="Zhou Y."/>
            <person name="Sheng Y."/>
            <person name="Liu T."/>
            <person name="Pan Y."/>
            <person name="Xia L."/>
            <person name="Li J."/>
            <person name="Zhao F."/>
            <person name="Cao W."/>
        </authorList>
    </citation>
    <scope>NUCLEOTIDE SEQUENCE</scope>
    <source>
        <strain evidence="1">Dsil-2018</strain>
    </source>
</reference>
<keyword evidence="2" id="KW-1185">Reference proteome</keyword>
<protein>
    <submittedName>
        <fullName evidence="1">Uncharacterized protein</fullName>
    </submittedName>
</protein>
<evidence type="ECO:0000313" key="2">
    <source>
        <dbReference type="Proteomes" id="UP000821865"/>
    </source>
</evidence>
<gene>
    <name evidence="1" type="ORF">HPB49_006571</name>
</gene>
<name>A0ACB8CQC5_DERSI</name>